<keyword evidence="6" id="KW-0808">Transferase</keyword>
<protein>
    <recommendedName>
        <fullName evidence="5">ditrans,polycis-polyprenyl diphosphate synthase [(2E,6E)-farnesyldiphosphate specific]</fullName>
        <ecNumber evidence="5">2.5.1.87</ecNumber>
    </recommendedName>
</protein>
<name>A0ABM4AI10_ZIZJJ</name>
<dbReference type="RefSeq" id="XP_060676370.1">
    <property type="nucleotide sequence ID" value="XM_060820387.1"/>
</dbReference>
<evidence type="ECO:0000256" key="8">
    <source>
        <dbReference type="ARBA" id="ARBA00022824"/>
    </source>
</evidence>
<reference evidence="14" key="1">
    <citation type="submission" date="2025-08" db="UniProtKB">
        <authorList>
            <consortium name="RefSeq"/>
        </authorList>
    </citation>
    <scope>IDENTIFICATION</scope>
    <source>
        <tissue evidence="14">Seedling</tissue>
    </source>
</reference>
<dbReference type="InterPro" id="IPR038887">
    <property type="entry name" value="Nus1/NgBR"/>
</dbReference>
<dbReference type="PANTHER" id="PTHR21528:SF0">
    <property type="entry name" value="DEHYDRODOLICHYL DIPHOSPHATE SYNTHASE COMPLEX SUBUNIT NUS1"/>
    <property type="match status" value="1"/>
</dbReference>
<keyword evidence="8" id="KW-0256">Endoplasmic reticulum</keyword>
<comment type="catalytic activity">
    <reaction evidence="12">
        <text>n isopentenyl diphosphate + (2E,6E)-farnesyl diphosphate = a di-trans,poly-cis-polyprenyl diphosphate + n diphosphate</text>
        <dbReference type="Rhea" id="RHEA:53008"/>
        <dbReference type="Rhea" id="RHEA-COMP:19494"/>
        <dbReference type="ChEBI" id="CHEBI:33019"/>
        <dbReference type="ChEBI" id="CHEBI:128769"/>
        <dbReference type="ChEBI" id="CHEBI:136960"/>
        <dbReference type="ChEBI" id="CHEBI:175763"/>
        <dbReference type="EC" id="2.5.1.87"/>
    </reaction>
</comment>
<proteinExistence type="inferred from homology"/>
<comment type="pathway">
    <text evidence="3">Protein modification; protein glycosylation.</text>
</comment>
<dbReference type="InterPro" id="IPR036424">
    <property type="entry name" value="UPP_synth-like_sf"/>
</dbReference>
<keyword evidence="13" id="KW-1185">Reference proteome</keyword>
<evidence type="ECO:0000256" key="6">
    <source>
        <dbReference type="ARBA" id="ARBA00022679"/>
    </source>
</evidence>
<comment type="subcellular location">
    <subcellularLocation>
        <location evidence="2">Endoplasmic reticulum membrane</location>
    </subcellularLocation>
</comment>
<evidence type="ECO:0000256" key="4">
    <source>
        <dbReference type="ARBA" id="ARBA00005432"/>
    </source>
</evidence>
<comment type="similarity">
    <text evidence="4">Belongs to the UPP synthase family.</text>
</comment>
<gene>
    <name evidence="14" type="primary">LOC107404940</name>
</gene>
<evidence type="ECO:0000256" key="12">
    <source>
        <dbReference type="ARBA" id="ARBA00047353"/>
    </source>
</evidence>
<evidence type="ECO:0000256" key="7">
    <source>
        <dbReference type="ARBA" id="ARBA00022692"/>
    </source>
</evidence>
<evidence type="ECO:0000313" key="13">
    <source>
        <dbReference type="Proteomes" id="UP001652623"/>
    </source>
</evidence>
<dbReference type="Gene3D" id="3.40.1180.10">
    <property type="entry name" value="Decaprenyl diphosphate synthase-like"/>
    <property type="match status" value="1"/>
</dbReference>
<dbReference type="GeneID" id="107404940"/>
<evidence type="ECO:0000256" key="11">
    <source>
        <dbReference type="ARBA" id="ARBA00023136"/>
    </source>
</evidence>
<comment type="cofactor">
    <cofactor evidence="1">
        <name>Mg(2+)</name>
        <dbReference type="ChEBI" id="CHEBI:18420"/>
    </cofactor>
</comment>
<keyword evidence="11" id="KW-0472">Membrane</keyword>
<evidence type="ECO:0000256" key="1">
    <source>
        <dbReference type="ARBA" id="ARBA00001946"/>
    </source>
</evidence>
<evidence type="ECO:0000256" key="9">
    <source>
        <dbReference type="ARBA" id="ARBA00022842"/>
    </source>
</evidence>
<evidence type="ECO:0000256" key="10">
    <source>
        <dbReference type="ARBA" id="ARBA00022989"/>
    </source>
</evidence>
<dbReference type="PANTHER" id="PTHR21528">
    <property type="entry name" value="DEHYDRODOLICHYL DIPHOSPHATE SYNTHASE COMPLEX SUBUNIT NUS1"/>
    <property type="match status" value="1"/>
</dbReference>
<organism evidence="13 14">
    <name type="scientific">Ziziphus jujuba</name>
    <name type="common">Chinese jujube</name>
    <name type="synonym">Ziziphus sativa</name>
    <dbReference type="NCBI Taxonomy" id="326968"/>
    <lineage>
        <taxon>Eukaryota</taxon>
        <taxon>Viridiplantae</taxon>
        <taxon>Streptophyta</taxon>
        <taxon>Embryophyta</taxon>
        <taxon>Tracheophyta</taxon>
        <taxon>Spermatophyta</taxon>
        <taxon>Magnoliopsida</taxon>
        <taxon>eudicotyledons</taxon>
        <taxon>Gunneridae</taxon>
        <taxon>Pentapetalae</taxon>
        <taxon>rosids</taxon>
        <taxon>fabids</taxon>
        <taxon>Rosales</taxon>
        <taxon>Rhamnaceae</taxon>
        <taxon>Paliureae</taxon>
        <taxon>Ziziphus</taxon>
    </lineage>
</organism>
<evidence type="ECO:0000313" key="14">
    <source>
        <dbReference type="RefSeq" id="XP_060676370.1"/>
    </source>
</evidence>
<keyword evidence="9" id="KW-0460">Magnesium</keyword>
<sequence>MVVTCGITWANIVHSLKGALCEEISIIQSPAGQKQRPQKHPEKPTGPPALFFHFLSPSLPLIGLHLLCLTPYPPQLSDKWSLGMKCRGLTVALLKLVQIGNLVLLLLWHILHFIVSIFYFVLGIARVAESYFISSGFLKKYKSLNLGKLRCLAIVIESEEAYQTLQVIELLQWLGAIGVKSVCLYDKEGVMKKSKQAILGKLNNAVIFEESGENDKLVDHNHMMLEFASFSDGKEAVTKAANLLFMKYLKLNKLAGDQEGQIFTEPHMAEALKAIGCKGADPDLLLVYGPARCHLGFAVWRIRYTEIVHMGPLKSMRYGSLIKAIYKFTMVRQNYGK</sequence>
<dbReference type="SUPFAM" id="SSF64005">
    <property type="entry name" value="Undecaprenyl diphosphate synthase"/>
    <property type="match status" value="1"/>
</dbReference>
<evidence type="ECO:0000256" key="5">
    <source>
        <dbReference type="ARBA" id="ARBA00012596"/>
    </source>
</evidence>
<keyword evidence="7" id="KW-0812">Transmembrane</keyword>
<keyword evidence="10" id="KW-1133">Transmembrane helix</keyword>
<evidence type="ECO:0000256" key="3">
    <source>
        <dbReference type="ARBA" id="ARBA00004922"/>
    </source>
</evidence>
<evidence type="ECO:0000256" key="2">
    <source>
        <dbReference type="ARBA" id="ARBA00004586"/>
    </source>
</evidence>
<dbReference type="Proteomes" id="UP001652623">
    <property type="component" value="Chromosome 9"/>
</dbReference>
<accession>A0ABM4AI10</accession>
<dbReference type="EC" id="2.5.1.87" evidence="5"/>